<organism evidence="3 4">
    <name type="scientific">Symbiobacterium terraclitae</name>
    <dbReference type="NCBI Taxonomy" id="557451"/>
    <lineage>
        <taxon>Bacteria</taxon>
        <taxon>Bacillati</taxon>
        <taxon>Bacillota</taxon>
        <taxon>Clostridia</taxon>
        <taxon>Eubacteriales</taxon>
        <taxon>Symbiobacteriaceae</taxon>
        <taxon>Symbiobacterium</taxon>
    </lineage>
</organism>
<evidence type="ECO:0000313" key="4">
    <source>
        <dbReference type="Proteomes" id="UP001519289"/>
    </source>
</evidence>
<keyword evidence="4" id="KW-1185">Reference proteome</keyword>
<feature type="domain" description="Serpin" evidence="2">
    <location>
        <begin position="55"/>
        <end position="411"/>
    </location>
</feature>
<dbReference type="SMART" id="SM00093">
    <property type="entry name" value="SERPIN"/>
    <property type="match status" value="1"/>
</dbReference>
<dbReference type="SUPFAM" id="SSF56574">
    <property type="entry name" value="Serpins"/>
    <property type="match status" value="1"/>
</dbReference>
<dbReference type="EMBL" id="JAGGLG010000002">
    <property type="protein sequence ID" value="MBP2016969.1"/>
    <property type="molecule type" value="Genomic_DNA"/>
</dbReference>
<protein>
    <submittedName>
        <fullName evidence="3">Serpin B</fullName>
    </submittedName>
</protein>
<dbReference type="InterPro" id="IPR042185">
    <property type="entry name" value="Serpin_sf_2"/>
</dbReference>
<evidence type="ECO:0000313" key="3">
    <source>
        <dbReference type="EMBL" id="MBP2016969.1"/>
    </source>
</evidence>
<dbReference type="Gene3D" id="2.30.39.10">
    <property type="entry name" value="Alpha-1-antitrypsin, domain 1"/>
    <property type="match status" value="1"/>
</dbReference>
<sequence length="418" mass="45218">MRIPDRRRAVLAPLAAALLAALLLSGCGVAGLAAHPPRPASVDPALAQAADRFGVSLLQAVAAARPGENLFLSPLSAQVILGLTANGARGATQAEMLEALGYGGMDLAAVNAANQDLRGLLADPDPRVAISTANAIWYQSGFAVEPSFRRVAEGEYGAEVQATRFGTPEAAAAINRWVSRRTRGRIAQLVQETHADLRMVLVNALYFKGEWEKQFNPGRTEPRPFHRLDGTEAEVPFMHQTETFGYLAEEGLVGVRLPYGGGDLALYVFMPDEWEGFVEGLTPERYQGWVAAMAEERVRLAFPKVRLTDRHELNDALMALGMERAFDPQRADFSGLFEASEPLYIDWVIQNTFLEINEEGTEAAAATAVSTRSGSAPPRALPEVVLDRPFLLAIRDDRTGVTLFLGAIVDPAGAERRG</sequence>
<dbReference type="InterPro" id="IPR023796">
    <property type="entry name" value="Serpin_dom"/>
</dbReference>
<comment type="similarity">
    <text evidence="1">Belongs to the serpin family.</text>
</comment>
<evidence type="ECO:0000259" key="2">
    <source>
        <dbReference type="SMART" id="SM00093"/>
    </source>
</evidence>
<dbReference type="Gene3D" id="3.30.497.10">
    <property type="entry name" value="Antithrombin, subunit I, domain 2"/>
    <property type="match status" value="1"/>
</dbReference>
<dbReference type="InterPro" id="IPR036186">
    <property type="entry name" value="Serpin_sf"/>
</dbReference>
<dbReference type="Pfam" id="PF00079">
    <property type="entry name" value="Serpin"/>
    <property type="match status" value="1"/>
</dbReference>
<gene>
    <name evidence="3" type="ORF">J2Z79_000343</name>
</gene>
<dbReference type="InterPro" id="IPR042178">
    <property type="entry name" value="Serpin_sf_1"/>
</dbReference>
<dbReference type="InterPro" id="IPR000215">
    <property type="entry name" value="Serpin_fam"/>
</dbReference>
<dbReference type="Proteomes" id="UP001519289">
    <property type="component" value="Unassembled WGS sequence"/>
</dbReference>
<dbReference type="InterPro" id="IPR023795">
    <property type="entry name" value="Serpin_CS"/>
</dbReference>
<dbReference type="PANTHER" id="PTHR11461:SF211">
    <property type="entry name" value="GH10112P-RELATED"/>
    <property type="match status" value="1"/>
</dbReference>
<reference evidence="3 4" key="1">
    <citation type="submission" date="2021-03" db="EMBL/GenBank/DDBJ databases">
        <title>Genomic Encyclopedia of Type Strains, Phase IV (KMG-IV): sequencing the most valuable type-strain genomes for metagenomic binning, comparative biology and taxonomic classification.</title>
        <authorList>
            <person name="Goeker M."/>
        </authorList>
    </citation>
    <scope>NUCLEOTIDE SEQUENCE [LARGE SCALE GENOMIC DNA]</scope>
    <source>
        <strain evidence="3 4">DSM 27138</strain>
    </source>
</reference>
<proteinExistence type="inferred from homology"/>
<dbReference type="RefSeq" id="WP_245301908.1">
    <property type="nucleotide sequence ID" value="NZ_JAGGLG010000002.1"/>
</dbReference>
<evidence type="ECO:0000256" key="1">
    <source>
        <dbReference type="RuleBase" id="RU000411"/>
    </source>
</evidence>
<dbReference type="PROSITE" id="PS51257">
    <property type="entry name" value="PROKAR_LIPOPROTEIN"/>
    <property type="match status" value="1"/>
</dbReference>
<dbReference type="PANTHER" id="PTHR11461">
    <property type="entry name" value="SERINE PROTEASE INHIBITOR, SERPIN"/>
    <property type="match status" value="1"/>
</dbReference>
<dbReference type="CDD" id="cd19588">
    <property type="entry name" value="serpin_miropin-like"/>
    <property type="match status" value="1"/>
</dbReference>
<comment type="caution">
    <text evidence="3">The sequence shown here is derived from an EMBL/GenBank/DDBJ whole genome shotgun (WGS) entry which is preliminary data.</text>
</comment>
<dbReference type="PROSITE" id="PS00284">
    <property type="entry name" value="SERPIN"/>
    <property type="match status" value="1"/>
</dbReference>
<name>A0ABS4JRA4_9FIRM</name>
<accession>A0ABS4JRA4</accession>